<proteinExistence type="predicted"/>
<sequence>MAWRNILAQNKAGSERDVVMVGTHLAGDTVEHINRCALALTGAAAVFAVANYRDVRHRLPLGP</sequence>
<comment type="caution">
    <text evidence="1">The sequence shown here is derived from an EMBL/GenBank/DDBJ whole genome shotgun (WGS) entry which is preliminary data.</text>
</comment>
<evidence type="ECO:0000313" key="2">
    <source>
        <dbReference type="Proteomes" id="UP001299596"/>
    </source>
</evidence>
<dbReference type="Proteomes" id="UP001299596">
    <property type="component" value="Unassembled WGS sequence"/>
</dbReference>
<evidence type="ECO:0000313" key="1">
    <source>
        <dbReference type="EMBL" id="MEB3020491.1"/>
    </source>
</evidence>
<keyword evidence="2" id="KW-1185">Reference proteome</keyword>
<name>A0ABU5XE87_9MYCO</name>
<gene>
    <name evidence="1" type="ORF">K6T79_05470</name>
</gene>
<protein>
    <submittedName>
        <fullName evidence="1">Uncharacterized protein</fullName>
    </submittedName>
</protein>
<organism evidence="1 2">
    <name type="scientific">[Mycobacterium] crassicus</name>
    <dbReference type="NCBI Taxonomy" id="2872309"/>
    <lineage>
        <taxon>Bacteria</taxon>
        <taxon>Bacillati</taxon>
        <taxon>Actinomycetota</taxon>
        <taxon>Actinomycetes</taxon>
        <taxon>Mycobacteriales</taxon>
        <taxon>Mycobacteriaceae</taxon>
        <taxon>Mycolicibacter</taxon>
    </lineage>
</organism>
<reference evidence="1 2" key="1">
    <citation type="submission" date="2023-12" db="EMBL/GenBank/DDBJ databases">
        <title>Description of new species of Mycobacterium terrae complex isolated from sewage at the Sao Paulo Zoological Park Foundation in Brazil.</title>
        <authorList>
            <person name="Romagnoli C.L."/>
            <person name="Conceicao E.C."/>
            <person name="Machado E."/>
            <person name="Barreto L.B.P.F."/>
            <person name="Sharma A."/>
            <person name="Silva N.M."/>
            <person name="Marques L.E."/>
            <person name="Juliana M.A."/>
            <person name="Lourenco M.C.S."/>
            <person name="Digiampietri L.A."/>
            <person name="Suffys P.N."/>
            <person name="Viana-Niero C."/>
        </authorList>
    </citation>
    <scope>NUCLEOTIDE SEQUENCE [LARGE SCALE GENOMIC DNA]</scope>
    <source>
        <strain evidence="1 2">MYC098</strain>
    </source>
</reference>
<accession>A0ABU5XE87</accession>
<dbReference type="EMBL" id="JAYJJR010000002">
    <property type="protein sequence ID" value="MEB3020491.1"/>
    <property type="molecule type" value="Genomic_DNA"/>
</dbReference>
<dbReference type="RefSeq" id="WP_225405967.1">
    <property type="nucleotide sequence ID" value="NZ_JAYJJR010000002.1"/>
</dbReference>